<keyword evidence="2" id="KW-1133">Transmembrane helix</keyword>
<accession>A0A6C0JG40</accession>
<dbReference type="EMBL" id="MN740401">
    <property type="protein sequence ID" value="QHU04569.1"/>
    <property type="molecule type" value="Genomic_DNA"/>
</dbReference>
<feature type="compositionally biased region" description="Polar residues" evidence="1">
    <location>
        <begin position="29"/>
        <end position="38"/>
    </location>
</feature>
<name>A0A6C0JG40_9ZZZZ</name>
<sequence>MDSDSTSLDALLPSPQGNQSAPPLIPMPSTEQTTQGSMIPSFKPTLPQMGFMFRNLKLYFCFFVAAAIISLSTPRNMLLQYLPSMYTSGGVVSWQGAGVLGAAAVVIAHLLSVFLGSVGI</sequence>
<keyword evidence="2" id="KW-0472">Membrane</keyword>
<proteinExistence type="predicted"/>
<evidence type="ECO:0000313" key="3">
    <source>
        <dbReference type="EMBL" id="QHU04569.1"/>
    </source>
</evidence>
<protein>
    <submittedName>
        <fullName evidence="3">Uncharacterized protein</fullName>
    </submittedName>
</protein>
<organism evidence="3">
    <name type="scientific">viral metagenome</name>
    <dbReference type="NCBI Taxonomy" id="1070528"/>
    <lineage>
        <taxon>unclassified sequences</taxon>
        <taxon>metagenomes</taxon>
        <taxon>organismal metagenomes</taxon>
    </lineage>
</organism>
<feature type="transmembrane region" description="Helical" evidence="2">
    <location>
        <begin position="94"/>
        <end position="115"/>
    </location>
</feature>
<keyword evidence="2" id="KW-0812">Transmembrane</keyword>
<reference evidence="3" key="1">
    <citation type="journal article" date="2020" name="Nature">
        <title>Giant virus diversity and host interactions through global metagenomics.</title>
        <authorList>
            <person name="Schulz F."/>
            <person name="Roux S."/>
            <person name="Paez-Espino D."/>
            <person name="Jungbluth S."/>
            <person name="Walsh D.A."/>
            <person name="Denef V.J."/>
            <person name="McMahon K.D."/>
            <person name="Konstantinidis K.T."/>
            <person name="Eloe-Fadrosh E.A."/>
            <person name="Kyrpides N.C."/>
            <person name="Woyke T."/>
        </authorList>
    </citation>
    <scope>NUCLEOTIDE SEQUENCE</scope>
    <source>
        <strain evidence="3">GVMAG-M-3300027708-51</strain>
    </source>
</reference>
<feature type="region of interest" description="Disordered" evidence="1">
    <location>
        <begin position="1"/>
        <end position="41"/>
    </location>
</feature>
<dbReference type="AlphaFoldDB" id="A0A6C0JG40"/>
<evidence type="ECO:0000256" key="1">
    <source>
        <dbReference type="SAM" id="MobiDB-lite"/>
    </source>
</evidence>
<feature type="transmembrane region" description="Helical" evidence="2">
    <location>
        <begin position="56"/>
        <end position="74"/>
    </location>
</feature>
<evidence type="ECO:0000256" key="2">
    <source>
        <dbReference type="SAM" id="Phobius"/>
    </source>
</evidence>